<reference evidence="7" key="1">
    <citation type="journal article" date="2009" name="Science">
        <title>The B73 maize genome: complexity, diversity, and dynamics.</title>
        <authorList>
            <person name="Schnable P.S."/>
            <person name="Ware D."/>
            <person name="Fulton R.S."/>
            <person name="Stein J.C."/>
            <person name="Wei F."/>
            <person name="Pasternak S."/>
            <person name="Liang C."/>
            <person name="Zhang J."/>
            <person name="Fulton L."/>
            <person name="Graves T.A."/>
            <person name="Minx P."/>
            <person name="Reily A.D."/>
            <person name="Courtney L."/>
            <person name="Kruchowski S.S."/>
            <person name="Tomlinson C."/>
            <person name="Strong C."/>
            <person name="Delehaunty K."/>
            <person name="Fronick C."/>
            <person name="Courtney B."/>
            <person name="Rock S.M."/>
            <person name="Belter E."/>
            <person name="Du F."/>
            <person name="Kim K."/>
            <person name="Abbott R.M."/>
            <person name="Cotton M."/>
            <person name="Levy A."/>
            <person name="Marchetto P."/>
            <person name="Ochoa K."/>
            <person name="Jackson S.M."/>
            <person name="Gillam B."/>
            <person name="Chen W."/>
            <person name="Yan L."/>
            <person name="Higginbotham J."/>
            <person name="Cardenas M."/>
            <person name="Waligorski J."/>
            <person name="Applebaum E."/>
            <person name="Phelps L."/>
            <person name="Falcone J."/>
            <person name="Kanchi K."/>
            <person name="Thane T."/>
            <person name="Scimone A."/>
            <person name="Thane N."/>
            <person name="Henke J."/>
            <person name="Wang T."/>
            <person name="Ruppert J."/>
            <person name="Shah N."/>
            <person name="Rotter K."/>
            <person name="Hodges J."/>
            <person name="Ingenthron E."/>
            <person name="Cordes M."/>
            <person name="Kohlberg S."/>
            <person name="Sgro J."/>
            <person name="Delgado B."/>
            <person name="Mead K."/>
            <person name="Chinwalla A."/>
            <person name="Leonard S."/>
            <person name="Crouse K."/>
            <person name="Collura K."/>
            <person name="Kudrna D."/>
            <person name="Currie J."/>
            <person name="He R."/>
            <person name="Angelova A."/>
            <person name="Rajasekar S."/>
            <person name="Mueller T."/>
            <person name="Lomeli R."/>
            <person name="Scara G."/>
            <person name="Ko A."/>
            <person name="Delaney K."/>
            <person name="Wissotski M."/>
            <person name="Lopez G."/>
            <person name="Campos D."/>
            <person name="Braidotti M."/>
            <person name="Ashley E."/>
            <person name="Golser W."/>
            <person name="Kim H."/>
            <person name="Lee S."/>
            <person name="Lin J."/>
            <person name="Dujmic Z."/>
            <person name="Kim W."/>
            <person name="Talag J."/>
            <person name="Zuccolo A."/>
            <person name="Fan C."/>
            <person name="Sebastian A."/>
            <person name="Kramer M."/>
            <person name="Spiegel L."/>
            <person name="Nascimento L."/>
            <person name="Zutavern T."/>
            <person name="Miller B."/>
            <person name="Ambroise C."/>
            <person name="Muller S."/>
            <person name="Spooner W."/>
            <person name="Narechania A."/>
            <person name="Ren L."/>
            <person name="Wei S."/>
            <person name="Kumari S."/>
            <person name="Faga B."/>
            <person name="Levy M.J."/>
            <person name="McMahan L."/>
            <person name="Van Buren P."/>
            <person name="Vaughn M.W."/>
            <person name="Ying K."/>
            <person name="Yeh C.-T."/>
            <person name="Emrich S.J."/>
            <person name="Jia Y."/>
            <person name="Kalyanaraman A."/>
            <person name="Hsia A.-P."/>
            <person name="Barbazuk W.B."/>
            <person name="Baucom R.S."/>
            <person name="Brutnell T.P."/>
            <person name="Carpita N.C."/>
            <person name="Chaparro C."/>
            <person name="Chia J.-M."/>
            <person name="Deragon J.-M."/>
            <person name="Estill J.C."/>
            <person name="Fu Y."/>
            <person name="Jeddeloh J.A."/>
            <person name="Han Y."/>
            <person name="Lee H."/>
            <person name="Li P."/>
            <person name="Lisch D.R."/>
            <person name="Liu S."/>
            <person name="Liu Z."/>
            <person name="Nagel D.H."/>
            <person name="McCann M.C."/>
            <person name="SanMiguel P."/>
            <person name="Myers A.M."/>
            <person name="Nettleton D."/>
            <person name="Nguyen J."/>
            <person name="Penning B.W."/>
            <person name="Ponnala L."/>
            <person name="Schneider K.L."/>
            <person name="Schwartz D.C."/>
            <person name="Sharma A."/>
            <person name="Soderlund C."/>
            <person name="Springer N.M."/>
            <person name="Sun Q."/>
            <person name="Wang H."/>
            <person name="Waterman M."/>
            <person name="Westerman R."/>
            <person name="Wolfgruber T.K."/>
            <person name="Yang L."/>
            <person name="Yu Y."/>
            <person name="Zhang L."/>
            <person name="Zhou S."/>
            <person name="Zhu Q."/>
            <person name="Bennetzen J.L."/>
            <person name="Dawe R.K."/>
            <person name="Jiang J."/>
            <person name="Jiang N."/>
            <person name="Presting G.G."/>
            <person name="Wessler S.R."/>
            <person name="Aluru S."/>
            <person name="Martienssen R.A."/>
            <person name="Clifton S.W."/>
            <person name="McCombie W.R."/>
            <person name="Wing R.A."/>
            <person name="Wilson R.K."/>
        </authorList>
    </citation>
    <scope>NUCLEOTIDE SEQUENCE [LARGE SCALE GENOMIC DNA]</scope>
    <source>
        <strain evidence="7">cv. B73</strain>
    </source>
</reference>
<feature type="compositionally biased region" description="Pro residues" evidence="5">
    <location>
        <begin position="52"/>
        <end position="82"/>
    </location>
</feature>
<dbReference type="Gramene" id="Zm00001eb184740_T001">
    <property type="protein sequence ID" value="Zm00001eb184740_P001"/>
    <property type="gene ID" value="Zm00001eb184740"/>
</dbReference>
<feature type="region of interest" description="Disordered" evidence="5">
    <location>
        <begin position="1"/>
        <end position="93"/>
    </location>
</feature>
<keyword evidence="2 4" id="KW-0689">Ribosomal protein</keyword>
<evidence type="ECO:0000313" key="6">
    <source>
        <dbReference type="EnsemblPlants" id="Zm00001eb184740_P001"/>
    </source>
</evidence>
<reference evidence="6" key="2">
    <citation type="submission" date="2019-07" db="EMBL/GenBank/DDBJ databases">
        <authorList>
            <person name="Seetharam A."/>
            <person name="Woodhouse M."/>
            <person name="Cannon E."/>
        </authorList>
    </citation>
    <scope>NUCLEOTIDE SEQUENCE [LARGE SCALE GENOMIC DNA]</scope>
    <source>
        <strain evidence="6">cv. B73</strain>
    </source>
</reference>
<comment type="similarity">
    <text evidence="1 4">Belongs to the eukaryotic ribosomal protein eS7 family.</text>
</comment>
<dbReference type="InParanoid" id="A0A804NTD1"/>
<name>A0A804NTD1_MAIZE</name>
<evidence type="ECO:0000256" key="2">
    <source>
        <dbReference type="ARBA" id="ARBA00022980"/>
    </source>
</evidence>
<dbReference type="GO" id="GO:0005840">
    <property type="term" value="C:ribosome"/>
    <property type="evidence" value="ECO:0007669"/>
    <property type="project" value="UniProtKB-KW"/>
</dbReference>
<keyword evidence="7" id="KW-1185">Reference proteome</keyword>
<dbReference type="GO" id="GO:0003735">
    <property type="term" value="F:structural constituent of ribosome"/>
    <property type="evidence" value="ECO:0007669"/>
    <property type="project" value="InterPro"/>
</dbReference>
<dbReference type="EnsemblPlants" id="Zm00001eb184740_T001">
    <property type="protein sequence ID" value="Zm00001eb184740_P001"/>
    <property type="gene ID" value="Zm00001eb184740"/>
</dbReference>
<dbReference type="AlphaFoldDB" id="A0A804NTD1"/>
<organism evidence="6 7">
    <name type="scientific">Zea mays</name>
    <name type="common">Maize</name>
    <dbReference type="NCBI Taxonomy" id="4577"/>
    <lineage>
        <taxon>Eukaryota</taxon>
        <taxon>Viridiplantae</taxon>
        <taxon>Streptophyta</taxon>
        <taxon>Embryophyta</taxon>
        <taxon>Tracheophyta</taxon>
        <taxon>Spermatophyta</taxon>
        <taxon>Magnoliopsida</taxon>
        <taxon>Liliopsida</taxon>
        <taxon>Poales</taxon>
        <taxon>Poaceae</taxon>
        <taxon>PACMAD clade</taxon>
        <taxon>Panicoideae</taxon>
        <taxon>Andropogonodae</taxon>
        <taxon>Andropogoneae</taxon>
        <taxon>Tripsacinae</taxon>
        <taxon>Zea</taxon>
    </lineage>
</organism>
<evidence type="ECO:0000256" key="4">
    <source>
        <dbReference type="RuleBase" id="RU364105"/>
    </source>
</evidence>
<accession>A0A804NTD1</accession>
<evidence type="ECO:0000313" key="7">
    <source>
        <dbReference type="Proteomes" id="UP000007305"/>
    </source>
</evidence>
<sequence length="167" mass="18241">MAAQPPGHPWPRPWPPPAQPPAAPWPQPRLASLGRALAGPGRALAGPGRAQPRPPAAPSRAPGPPWLRPRPPLAPGRPPAAPCPLEDHEATQEGLNYSVPSHQDFAPVHDGILEDVVFPVEYGEACQIFLDLKERNNTEYKLMTYTTVYRRLCGKDVVFEYPMTNIA</sequence>
<dbReference type="InterPro" id="IPR000554">
    <property type="entry name" value="Ribosomal_eS7"/>
</dbReference>
<dbReference type="GO" id="GO:0006412">
    <property type="term" value="P:translation"/>
    <property type="evidence" value="ECO:0007669"/>
    <property type="project" value="InterPro"/>
</dbReference>
<reference evidence="6" key="3">
    <citation type="submission" date="2021-05" db="UniProtKB">
        <authorList>
            <consortium name="EnsemblPlants"/>
        </authorList>
    </citation>
    <scope>IDENTIFICATION</scope>
    <source>
        <strain evidence="6">cv. B73</strain>
    </source>
</reference>
<evidence type="ECO:0000256" key="5">
    <source>
        <dbReference type="SAM" id="MobiDB-lite"/>
    </source>
</evidence>
<feature type="compositionally biased region" description="Pro residues" evidence="5">
    <location>
        <begin position="1"/>
        <end position="27"/>
    </location>
</feature>
<dbReference type="Proteomes" id="UP000007305">
    <property type="component" value="Chromosome 4"/>
</dbReference>
<dbReference type="GO" id="GO:1990904">
    <property type="term" value="C:ribonucleoprotein complex"/>
    <property type="evidence" value="ECO:0007669"/>
    <property type="project" value="UniProtKB-KW"/>
</dbReference>
<evidence type="ECO:0000256" key="3">
    <source>
        <dbReference type="ARBA" id="ARBA00023274"/>
    </source>
</evidence>
<evidence type="ECO:0000256" key="1">
    <source>
        <dbReference type="ARBA" id="ARBA00007820"/>
    </source>
</evidence>
<keyword evidence="3 4" id="KW-0687">Ribonucleoprotein</keyword>
<dbReference type="PANTHER" id="PTHR11278">
    <property type="entry name" value="40S RIBOSOMAL PROTEIN S7"/>
    <property type="match status" value="1"/>
</dbReference>
<feature type="compositionally biased region" description="Low complexity" evidence="5">
    <location>
        <begin position="28"/>
        <end position="51"/>
    </location>
</feature>
<dbReference type="PANTHER" id="PTHR11278:SF28">
    <property type="entry name" value="40S RIBOSOMAL PROTEIN S7"/>
    <property type="match status" value="1"/>
</dbReference>
<dbReference type="Pfam" id="PF01251">
    <property type="entry name" value="Ribosomal_S7e"/>
    <property type="match status" value="1"/>
</dbReference>
<protein>
    <recommendedName>
        <fullName evidence="4">40S ribosomal protein S7</fullName>
    </recommendedName>
</protein>
<proteinExistence type="inferred from homology"/>